<protein>
    <recommendedName>
        <fullName evidence="6 7">Peptidyl-tRNA hydrolase</fullName>
        <shortName evidence="7">Pth</shortName>
        <ecNumber evidence="1 7">3.1.1.29</ecNumber>
    </recommendedName>
</protein>
<comment type="caution">
    <text evidence="10">The sequence shown here is derived from an EMBL/GenBank/DDBJ whole genome shotgun (WGS) entry which is preliminary data.</text>
</comment>
<sequence length="189" mass="20488">MIKLIVGLGNPGRQYEKTRHNAGFLFLDRLVSDSNCDWVRESRFDGLLAEIGGAGGKVLLLKPSTFMNRSGQAVGKVARYYKLAPDEILVVHDELDFDVGVVKLKKDGGHAGHNGLRDIIAHLGAKEFYRLRIGIGRPPAGKVVADFVLSSPSKGEWVLMSSAFDLAASHVGQMIAGDMAAVMNKLNSR</sequence>
<reference evidence="10 11" key="1">
    <citation type="submission" date="2018-02" db="EMBL/GenBank/DDBJ databases">
        <title>Subsurface microbial communities from deep shales in Ohio and West Virginia, USA.</title>
        <authorList>
            <person name="Wrighton K."/>
        </authorList>
    </citation>
    <scope>NUCLEOTIDE SEQUENCE [LARGE SCALE GENOMIC DNA]</scope>
    <source>
        <strain evidence="10 11">OWC-DMM</strain>
    </source>
</reference>
<evidence type="ECO:0000256" key="7">
    <source>
        <dbReference type="HAMAP-Rule" id="MF_00083"/>
    </source>
</evidence>
<dbReference type="GO" id="GO:0006515">
    <property type="term" value="P:protein quality control for misfolded or incompletely synthesized proteins"/>
    <property type="evidence" value="ECO:0007669"/>
    <property type="project" value="UniProtKB-UniRule"/>
</dbReference>
<feature type="site" description="Stabilizes the basic form of H active site to accept a proton" evidence="7">
    <location>
        <position position="93"/>
    </location>
</feature>
<dbReference type="PROSITE" id="PS01195">
    <property type="entry name" value="PEPT_TRNA_HYDROL_1"/>
    <property type="match status" value="1"/>
</dbReference>
<evidence type="ECO:0000313" key="10">
    <source>
        <dbReference type="EMBL" id="PPK77201.1"/>
    </source>
</evidence>
<dbReference type="PANTHER" id="PTHR17224:SF1">
    <property type="entry name" value="PEPTIDYL-TRNA HYDROLASE"/>
    <property type="match status" value="1"/>
</dbReference>
<dbReference type="FunFam" id="3.40.50.1470:FF:000001">
    <property type="entry name" value="Peptidyl-tRNA hydrolase"/>
    <property type="match status" value="1"/>
</dbReference>
<comment type="subcellular location">
    <subcellularLocation>
        <location evidence="7">Cytoplasm</location>
    </subcellularLocation>
</comment>
<dbReference type="InterPro" id="IPR018171">
    <property type="entry name" value="Pept_tRNA_hydro_CS"/>
</dbReference>
<evidence type="ECO:0000256" key="9">
    <source>
        <dbReference type="RuleBase" id="RU004320"/>
    </source>
</evidence>
<keyword evidence="2 7" id="KW-0820">tRNA-binding</keyword>
<dbReference type="AlphaFoldDB" id="A0A2S6HIJ3"/>
<dbReference type="InterPro" id="IPR036416">
    <property type="entry name" value="Pept_tRNA_hydro_sf"/>
</dbReference>
<evidence type="ECO:0000256" key="2">
    <source>
        <dbReference type="ARBA" id="ARBA00022555"/>
    </source>
</evidence>
<dbReference type="PROSITE" id="PS01196">
    <property type="entry name" value="PEPT_TRNA_HYDROL_2"/>
    <property type="match status" value="1"/>
</dbReference>
<dbReference type="PANTHER" id="PTHR17224">
    <property type="entry name" value="PEPTIDYL-TRNA HYDROLASE"/>
    <property type="match status" value="1"/>
</dbReference>
<dbReference type="SUPFAM" id="SSF53178">
    <property type="entry name" value="Peptidyl-tRNA hydrolase-like"/>
    <property type="match status" value="1"/>
</dbReference>
<dbReference type="GO" id="GO:0004045">
    <property type="term" value="F:peptidyl-tRNA hydrolase activity"/>
    <property type="evidence" value="ECO:0007669"/>
    <property type="project" value="UniProtKB-UniRule"/>
</dbReference>
<feature type="binding site" evidence="7">
    <location>
        <position position="68"/>
    </location>
    <ligand>
        <name>tRNA</name>
        <dbReference type="ChEBI" id="CHEBI:17843"/>
    </ligand>
</feature>
<accession>A0A2S6HIJ3</accession>
<gene>
    <name evidence="7" type="primary">pth</name>
    <name evidence="10" type="ORF">B0F87_102311</name>
</gene>
<name>A0A2S6HIJ3_9GAMM</name>
<evidence type="ECO:0000256" key="5">
    <source>
        <dbReference type="ARBA" id="ARBA00038063"/>
    </source>
</evidence>
<dbReference type="GO" id="GO:0072344">
    <property type="term" value="P:rescue of stalled ribosome"/>
    <property type="evidence" value="ECO:0007669"/>
    <property type="project" value="UniProtKB-UniRule"/>
</dbReference>
<evidence type="ECO:0000256" key="4">
    <source>
        <dbReference type="ARBA" id="ARBA00022884"/>
    </source>
</evidence>
<dbReference type="EMBL" id="PTIZ01000002">
    <property type="protein sequence ID" value="PPK77201.1"/>
    <property type="molecule type" value="Genomic_DNA"/>
</dbReference>
<dbReference type="Pfam" id="PF01195">
    <property type="entry name" value="Pept_tRNA_hydro"/>
    <property type="match status" value="1"/>
</dbReference>
<dbReference type="GO" id="GO:0000049">
    <property type="term" value="F:tRNA binding"/>
    <property type="evidence" value="ECO:0007669"/>
    <property type="project" value="UniProtKB-UniRule"/>
</dbReference>
<feature type="active site" description="Proton acceptor" evidence="7">
    <location>
        <position position="20"/>
    </location>
</feature>
<keyword evidence="7" id="KW-0963">Cytoplasm</keyword>
<keyword evidence="3 7" id="KW-0378">Hydrolase</keyword>
<comment type="similarity">
    <text evidence="5 7 9">Belongs to the PTH family.</text>
</comment>
<comment type="catalytic activity">
    <reaction evidence="7 8">
        <text>an N-acyl-L-alpha-aminoacyl-tRNA + H2O = an N-acyl-L-amino acid + a tRNA + H(+)</text>
        <dbReference type="Rhea" id="RHEA:54448"/>
        <dbReference type="Rhea" id="RHEA-COMP:10123"/>
        <dbReference type="Rhea" id="RHEA-COMP:13883"/>
        <dbReference type="ChEBI" id="CHEBI:15377"/>
        <dbReference type="ChEBI" id="CHEBI:15378"/>
        <dbReference type="ChEBI" id="CHEBI:59874"/>
        <dbReference type="ChEBI" id="CHEBI:78442"/>
        <dbReference type="ChEBI" id="CHEBI:138191"/>
        <dbReference type="EC" id="3.1.1.29"/>
    </reaction>
</comment>
<feature type="binding site" evidence="7">
    <location>
        <position position="15"/>
    </location>
    <ligand>
        <name>tRNA</name>
        <dbReference type="ChEBI" id="CHEBI:17843"/>
    </ligand>
</feature>
<evidence type="ECO:0000313" key="11">
    <source>
        <dbReference type="Proteomes" id="UP000240010"/>
    </source>
</evidence>
<evidence type="ECO:0000256" key="8">
    <source>
        <dbReference type="RuleBase" id="RU000673"/>
    </source>
</evidence>
<keyword evidence="4 7" id="KW-0694">RNA-binding</keyword>
<comment type="function">
    <text evidence="7">Hydrolyzes ribosome-free peptidyl-tRNAs (with 1 or more amino acids incorporated), which drop off the ribosome during protein synthesis, or as a result of ribosome stalling.</text>
</comment>
<dbReference type="NCBIfam" id="TIGR00447">
    <property type="entry name" value="pth"/>
    <property type="match status" value="1"/>
</dbReference>
<comment type="subunit">
    <text evidence="7">Monomer.</text>
</comment>
<organism evidence="10 11">
    <name type="scientific">Methylobacter tundripaludum</name>
    <dbReference type="NCBI Taxonomy" id="173365"/>
    <lineage>
        <taxon>Bacteria</taxon>
        <taxon>Pseudomonadati</taxon>
        <taxon>Pseudomonadota</taxon>
        <taxon>Gammaproteobacteria</taxon>
        <taxon>Methylococcales</taxon>
        <taxon>Methylococcaceae</taxon>
        <taxon>Methylobacter</taxon>
    </lineage>
</organism>
<dbReference type="CDD" id="cd00462">
    <property type="entry name" value="PTH"/>
    <property type="match status" value="1"/>
</dbReference>
<evidence type="ECO:0000256" key="3">
    <source>
        <dbReference type="ARBA" id="ARBA00022801"/>
    </source>
</evidence>
<dbReference type="InterPro" id="IPR001328">
    <property type="entry name" value="Pept_tRNA_hydro"/>
</dbReference>
<feature type="site" description="Discriminates between blocked and unblocked aminoacyl-tRNA" evidence="7">
    <location>
        <position position="10"/>
    </location>
</feature>
<feature type="binding site" evidence="7">
    <location>
        <position position="114"/>
    </location>
    <ligand>
        <name>tRNA</name>
        <dbReference type="ChEBI" id="CHEBI:17843"/>
    </ligand>
</feature>
<dbReference type="GO" id="GO:0005737">
    <property type="term" value="C:cytoplasm"/>
    <property type="evidence" value="ECO:0007669"/>
    <property type="project" value="UniProtKB-SubCell"/>
</dbReference>
<dbReference type="Proteomes" id="UP000240010">
    <property type="component" value="Unassembled WGS sequence"/>
</dbReference>
<dbReference type="RefSeq" id="WP_104427903.1">
    <property type="nucleotide sequence ID" value="NZ_PTIZ01000002.1"/>
</dbReference>
<evidence type="ECO:0000256" key="6">
    <source>
        <dbReference type="ARBA" id="ARBA00050038"/>
    </source>
</evidence>
<dbReference type="Gene3D" id="3.40.50.1470">
    <property type="entry name" value="Peptidyl-tRNA hydrolase"/>
    <property type="match status" value="1"/>
</dbReference>
<dbReference type="HAMAP" id="MF_00083">
    <property type="entry name" value="Pept_tRNA_hydro_bact"/>
    <property type="match status" value="1"/>
</dbReference>
<comment type="function">
    <text evidence="7">Catalyzes the release of premature peptidyl moieties from peptidyl-tRNA molecules trapped in stalled 50S ribosomal subunits, and thus maintains levels of free tRNAs and 50S ribosomes.</text>
</comment>
<evidence type="ECO:0000256" key="1">
    <source>
        <dbReference type="ARBA" id="ARBA00013260"/>
    </source>
</evidence>
<feature type="binding site" evidence="7">
    <location>
        <position position="66"/>
    </location>
    <ligand>
        <name>tRNA</name>
        <dbReference type="ChEBI" id="CHEBI:17843"/>
    </ligand>
</feature>
<dbReference type="EC" id="3.1.1.29" evidence="1 7"/>
<proteinExistence type="inferred from homology"/>